<protein>
    <submittedName>
        <fullName evidence="1">Uncharacterized protein</fullName>
    </submittedName>
</protein>
<reference evidence="1" key="1">
    <citation type="submission" date="2022-10" db="EMBL/GenBank/DDBJ databases">
        <title>Complete Genome of Trichothecium roseum strain YXFP-22015, a Plant Pathogen Isolated from Citrus.</title>
        <authorList>
            <person name="Wang Y."/>
            <person name="Zhu L."/>
        </authorList>
    </citation>
    <scope>NUCLEOTIDE SEQUENCE</scope>
    <source>
        <strain evidence="1">YXFP-22015</strain>
    </source>
</reference>
<gene>
    <name evidence="1" type="ORF">N3K66_006965</name>
</gene>
<proteinExistence type="predicted"/>
<dbReference type="Proteomes" id="UP001163324">
    <property type="component" value="Chromosome 6"/>
</dbReference>
<organism evidence="1 2">
    <name type="scientific">Trichothecium roseum</name>
    <dbReference type="NCBI Taxonomy" id="47278"/>
    <lineage>
        <taxon>Eukaryota</taxon>
        <taxon>Fungi</taxon>
        <taxon>Dikarya</taxon>
        <taxon>Ascomycota</taxon>
        <taxon>Pezizomycotina</taxon>
        <taxon>Sordariomycetes</taxon>
        <taxon>Hypocreomycetidae</taxon>
        <taxon>Hypocreales</taxon>
        <taxon>Hypocreales incertae sedis</taxon>
        <taxon>Trichothecium</taxon>
    </lineage>
</organism>
<evidence type="ECO:0000313" key="1">
    <source>
        <dbReference type="EMBL" id="KAI9898605.1"/>
    </source>
</evidence>
<keyword evidence="2" id="KW-1185">Reference proteome</keyword>
<dbReference type="EMBL" id="CM047945">
    <property type="protein sequence ID" value="KAI9898605.1"/>
    <property type="molecule type" value="Genomic_DNA"/>
</dbReference>
<sequence length="170" mass="18160">MRPSSIFVTILATATAAAADLVNVLRRADAPGEPLIEKFAWPRASEVTGVDTSQYLRSPAKASGGTFSCTTKPGPNRVGCGNSIAVWSEFVDDKNQLHVPANSCTSVTKECCRTVVCATKADLDVPLGEATGRMWNPLMIRCVLPGQGGVWQADDENMVVQVEYPRKGSC</sequence>
<accession>A0ACC0UYP2</accession>
<comment type="caution">
    <text evidence="1">The sequence shown here is derived from an EMBL/GenBank/DDBJ whole genome shotgun (WGS) entry which is preliminary data.</text>
</comment>
<evidence type="ECO:0000313" key="2">
    <source>
        <dbReference type="Proteomes" id="UP001163324"/>
    </source>
</evidence>
<name>A0ACC0UYP2_9HYPO</name>